<dbReference type="Proteomes" id="UP000319865">
    <property type="component" value="Unassembled WGS sequence"/>
</dbReference>
<dbReference type="EMBL" id="VFQE01000001">
    <property type="protein sequence ID" value="TQN44013.1"/>
    <property type="molecule type" value="Genomic_DNA"/>
</dbReference>
<dbReference type="SUPFAM" id="SSF46689">
    <property type="entry name" value="Homeodomain-like"/>
    <property type="match status" value="1"/>
</dbReference>
<name>A0A543PIV7_9ACTN</name>
<dbReference type="Gene3D" id="1.10.357.10">
    <property type="entry name" value="Tetracycline Repressor, domain 2"/>
    <property type="match status" value="1"/>
</dbReference>
<dbReference type="InterPro" id="IPR009057">
    <property type="entry name" value="Homeodomain-like_sf"/>
</dbReference>
<dbReference type="InterPro" id="IPR036271">
    <property type="entry name" value="Tet_transcr_reg_TetR-rel_C_sf"/>
</dbReference>
<dbReference type="GO" id="GO:0003677">
    <property type="term" value="F:DNA binding"/>
    <property type="evidence" value="ECO:0007669"/>
    <property type="project" value="UniProtKB-UniRule"/>
</dbReference>
<evidence type="ECO:0000256" key="2">
    <source>
        <dbReference type="ARBA" id="ARBA00023125"/>
    </source>
</evidence>
<gene>
    <name evidence="6" type="ORF">FHU33_3491</name>
</gene>
<dbReference type="SUPFAM" id="SSF48498">
    <property type="entry name" value="Tetracyclin repressor-like, C-terminal domain"/>
    <property type="match status" value="1"/>
</dbReference>
<dbReference type="RefSeq" id="WP_142026434.1">
    <property type="nucleotide sequence ID" value="NZ_VFQE01000001.1"/>
</dbReference>
<evidence type="ECO:0000256" key="4">
    <source>
        <dbReference type="PROSITE-ProRule" id="PRU00335"/>
    </source>
</evidence>
<comment type="caution">
    <text evidence="6">The sequence shown here is derived from an EMBL/GenBank/DDBJ whole genome shotgun (WGS) entry which is preliminary data.</text>
</comment>
<evidence type="ECO:0000256" key="1">
    <source>
        <dbReference type="ARBA" id="ARBA00023015"/>
    </source>
</evidence>
<feature type="domain" description="HTH tetR-type" evidence="5">
    <location>
        <begin position="10"/>
        <end position="70"/>
    </location>
</feature>
<evidence type="ECO:0000259" key="5">
    <source>
        <dbReference type="PROSITE" id="PS50977"/>
    </source>
</evidence>
<evidence type="ECO:0000313" key="7">
    <source>
        <dbReference type="Proteomes" id="UP000319865"/>
    </source>
</evidence>
<dbReference type="PROSITE" id="PS50977">
    <property type="entry name" value="HTH_TETR_2"/>
    <property type="match status" value="1"/>
</dbReference>
<evidence type="ECO:0000256" key="3">
    <source>
        <dbReference type="ARBA" id="ARBA00023163"/>
    </source>
</evidence>
<feature type="DNA-binding region" description="H-T-H motif" evidence="4">
    <location>
        <begin position="33"/>
        <end position="52"/>
    </location>
</feature>
<dbReference type="Pfam" id="PF21993">
    <property type="entry name" value="TetR_C_13_2"/>
    <property type="match status" value="1"/>
</dbReference>
<sequence length="202" mass="22387">MPEPTTRRGKDTKGRIVESAAALMYERGVSSTSIEDILAASGTGKSQFYHYFSSKEQLVAEVLRHQLQQVLREQSRFPLDTWEGISAWFGAMVDMQQNQRDYRGCPLGSITSQLLDHGDLLRTQAADAFAHWESVLSDGLQAMQSSGLLRDDADPDTLAETTIAVLQGGYLLSSTKRDVRPMRNALAIARSQLRSYASDACR</sequence>
<organism evidence="6 7">
    <name type="scientific">Blastococcus colisei</name>
    <dbReference type="NCBI Taxonomy" id="1564162"/>
    <lineage>
        <taxon>Bacteria</taxon>
        <taxon>Bacillati</taxon>
        <taxon>Actinomycetota</taxon>
        <taxon>Actinomycetes</taxon>
        <taxon>Geodermatophilales</taxon>
        <taxon>Geodermatophilaceae</taxon>
        <taxon>Blastococcus</taxon>
    </lineage>
</organism>
<dbReference type="AlphaFoldDB" id="A0A543PIV7"/>
<keyword evidence="2 4" id="KW-0238">DNA-binding</keyword>
<keyword evidence="7" id="KW-1185">Reference proteome</keyword>
<dbReference type="InterPro" id="IPR054156">
    <property type="entry name" value="YxaF_TetR_C"/>
</dbReference>
<proteinExistence type="predicted"/>
<dbReference type="PANTHER" id="PTHR47506:SF1">
    <property type="entry name" value="HTH-TYPE TRANSCRIPTIONAL REGULATOR YJDC"/>
    <property type="match status" value="1"/>
</dbReference>
<accession>A0A543PIV7</accession>
<dbReference type="InterPro" id="IPR001647">
    <property type="entry name" value="HTH_TetR"/>
</dbReference>
<protein>
    <submittedName>
        <fullName evidence="6">TetR family transcriptional regulator</fullName>
    </submittedName>
</protein>
<dbReference type="OrthoDB" id="3827407at2"/>
<dbReference type="PRINTS" id="PR00455">
    <property type="entry name" value="HTHTETR"/>
</dbReference>
<reference evidence="6 7" key="1">
    <citation type="submission" date="2019-06" db="EMBL/GenBank/DDBJ databases">
        <title>Sequencing the genomes of 1000 actinobacteria strains.</title>
        <authorList>
            <person name="Klenk H.-P."/>
        </authorList>
    </citation>
    <scope>NUCLEOTIDE SEQUENCE [LARGE SCALE GENOMIC DNA]</scope>
    <source>
        <strain evidence="6 7">DSM 46837</strain>
    </source>
</reference>
<keyword evidence="1" id="KW-0805">Transcription regulation</keyword>
<keyword evidence="3" id="KW-0804">Transcription</keyword>
<dbReference type="PANTHER" id="PTHR47506">
    <property type="entry name" value="TRANSCRIPTIONAL REGULATORY PROTEIN"/>
    <property type="match status" value="1"/>
</dbReference>
<dbReference type="Pfam" id="PF00440">
    <property type="entry name" value="TetR_N"/>
    <property type="match status" value="1"/>
</dbReference>
<evidence type="ECO:0000313" key="6">
    <source>
        <dbReference type="EMBL" id="TQN44013.1"/>
    </source>
</evidence>